<dbReference type="GO" id="GO:0008677">
    <property type="term" value="F:2-dehydropantoate 2-reductase activity"/>
    <property type="evidence" value="ECO:0007669"/>
    <property type="project" value="UniProtKB-EC"/>
</dbReference>
<evidence type="ECO:0000313" key="15">
    <source>
        <dbReference type="Proteomes" id="UP000005850"/>
    </source>
</evidence>
<dbReference type="Gene3D" id="1.10.1040.10">
    <property type="entry name" value="N-(1-d-carboxylethyl)-l-norvaline Dehydrogenase, domain 2"/>
    <property type="match status" value="1"/>
</dbReference>
<dbReference type="Proteomes" id="UP000005850">
    <property type="component" value="Chromosome"/>
</dbReference>
<dbReference type="InterPro" id="IPR003710">
    <property type="entry name" value="ApbA"/>
</dbReference>
<dbReference type="Gene3D" id="3.40.50.720">
    <property type="entry name" value="NAD(P)-binding Rossmann-like Domain"/>
    <property type="match status" value="1"/>
</dbReference>
<feature type="domain" description="Ketopantoate reductase C-terminal" evidence="13">
    <location>
        <begin position="183"/>
        <end position="301"/>
    </location>
</feature>
<evidence type="ECO:0000256" key="4">
    <source>
        <dbReference type="ARBA" id="ARBA00013014"/>
    </source>
</evidence>
<dbReference type="eggNOG" id="COG1893">
    <property type="taxonomic scope" value="Bacteria"/>
</dbReference>
<dbReference type="Pfam" id="PF08546">
    <property type="entry name" value="ApbA_C"/>
    <property type="match status" value="1"/>
</dbReference>
<dbReference type="InterPro" id="IPR013752">
    <property type="entry name" value="KPA_reductase"/>
</dbReference>
<name>A0A075R5G2_BRELA</name>
<dbReference type="RefSeq" id="WP_003336674.1">
    <property type="nucleotide sequence ID" value="NZ_CP007806.1"/>
</dbReference>
<evidence type="ECO:0000256" key="10">
    <source>
        <dbReference type="ARBA" id="ARBA00048793"/>
    </source>
</evidence>
<evidence type="ECO:0000256" key="9">
    <source>
        <dbReference type="ARBA" id="ARBA00032024"/>
    </source>
</evidence>
<sequence>MNIAIIGGGSVGLLLAARLCLAGSQVQVITRTRQQADELTKHGLLLHSLQGEQKRIHIQAVSMEGDLPKADLYVLAVKQTSLTEVLPVLRKIDPSARVLAVQNGMGHDDHLKEVLALNQIYFGVHTEGARRHSYTEVEHTGKGTWQVGSIIGQEQKALPLDPVIEAFLSVGEIAGLAIKYVSDIYGVMWRKLMANAVINPLTTLFEIPNGALLESTETMVLMKRLFVEAKEVASLHGQKIDESSWQEIVQICRNTSRNYSSMLQDLLNCRPLEIEAINGYIVKQGRELQIATPHQEAVYKATLLKAGLMAQRG</sequence>
<dbReference type="InterPro" id="IPR013328">
    <property type="entry name" value="6PGD_dom2"/>
</dbReference>
<feature type="domain" description="Ketopantoate reductase N-terminal" evidence="12">
    <location>
        <begin position="3"/>
        <end position="149"/>
    </location>
</feature>
<dbReference type="GO" id="GO:0015940">
    <property type="term" value="P:pantothenate biosynthetic process"/>
    <property type="evidence" value="ECO:0007669"/>
    <property type="project" value="UniProtKB-UniPathway"/>
</dbReference>
<dbReference type="HOGENOM" id="CLU_031468_0_0_9"/>
<evidence type="ECO:0000256" key="5">
    <source>
        <dbReference type="ARBA" id="ARBA00019465"/>
    </source>
</evidence>
<proteinExistence type="inferred from homology"/>
<comment type="similarity">
    <text evidence="3 11">Belongs to the ketopantoate reductase family.</text>
</comment>
<dbReference type="Pfam" id="PF02558">
    <property type="entry name" value="ApbA"/>
    <property type="match status" value="1"/>
</dbReference>
<evidence type="ECO:0000256" key="11">
    <source>
        <dbReference type="RuleBase" id="RU362068"/>
    </source>
</evidence>
<accession>A0A075R5G2</accession>
<evidence type="ECO:0000259" key="13">
    <source>
        <dbReference type="Pfam" id="PF08546"/>
    </source>
</evidence>
<evidence type="ECO:0000256" key="1">
    <source>
        <dbReference type="ARBA" id="ARBA00002919"/>
    </source>
</evidence>
<dbReference type="EMBL" id="CP007806">
    <property type="protein sequence ID" value="AIG27817.1"/>
    <property type="molecule type" value="Genomic_DNA"/>
</dbReference>
<dbReference type="PANTHER" id="PTHR43765:SF2">
    <property type="entry name" value="2-DEHYDROPANTOATE 2-REDUCTASE"/>
    <property type="match status" value="1"/>
</dbReference>
<evidence type="ECO:0000256" key="6">
    <source>
        <dbReference type="ARBA" id="ARBA00022655"/>
    </source>
</evidence>
<comment type="function">
    <text evidence="1 11">Catalyzes the NADPH-dependent reduction of ketopantoate into pantoic acid.</text>
</comment>
<evidence type="ECO:0000256" key="8">
    <source>
        <dbReference type="ARBA" id="ARBA00023002"/>
    </source>
</evidence>
<evidence type="ECO:0000259" key="12">
    <source>
        <dbReference type="Pfam" id="PF02558"/>
    </source>
</evidence>
<dbReference type="EC" id="1.1.1.169" evidence="4 11"/>
<dbReference type="NCBIfam" id="TIGR00745">
    <property type="entry name" value="apbA_panE"/>
    <property type="match status" value="1"/>
</dbReference>
<dbReference type="KEGG" id="blr:BRLA_c035050"/>
<evidence type="ECO:0000256" key="7">
    <source>
        <dbReference type="ARBA" id="ARBA00022857"/>
    </source>
</evidence>
<keyword evidence="8 11" id="KW-0560">Oxidoreductase</keyword>
<dbReference type="InterPro" id="IPR036291">
    <property type="entry name" value="NAD(P)-bd_dom_sf"/>
</dbReference>
<comment type="catalytic activity">
    <reaction evidence="10 11">
        <text>(R)-pantoate + NADP(+) = 2-dehydropantoate + NADPH + H(+)</text>
        <dbReference type="Rhea" id="RHEA:16233"/>
        <dbReference type="ChEBI" id="CHEBI:11561"/>
        <dbReference type="ChEBI" id="CHEBI:15378"/>
        <dbReference type="ChEBI" id="CHEBI:15980"/>
        <dbReference type="ChEBI" id="CHEBI:57783"/>
        <dbReference type="ChEBI" id="CHEBI:58349"/>
        <dbReference type="EC" id="1.1.1.169"/>
    </reaction>
</comment>
<organism evidence="14 15">
    <name type="scientific">Brevibacillus laterosporus LMG 15441</name>
    <dbReference type="NCBI Taxonomy" id="1042163"/>
    <lineage>
        <taxon>Bacteria</taxon>
        <taxon>Bacillati</taxon>
        <taxon>Bacillota</taxon>
        <taxon>Bacilli</taxon>
        <taxon>Bacillales</taxon>
        <taxon>Paenibacillaceae</taxon>
        <taxon>Brevibacillus</taxon>
    </lineage>
</organism>
<protein>
    <recommendedName>
        <fullName evidence="5 11">2-dehydropantoate 2-reductase</fullName>
        <ecNumber evidence="4 11">1.1.1.169</ecNumber>
    </recommendedName>
    <alternativeName>
        <fullName evidence="9 11">Ketopantoate reductase</fullName>
    </alternativeName>
</protein>
<dbReference type="GO" id="GO:0005737">
    <property type="term" value="C:cytoplasm"/>
    <property type="evidence" value="ECO:0007669"/>
    <property type="project" value="TreeGrafter"/>
</dbReference>
<keyword evidence="6 11" id="KW-0566">Pantothenate biosynthesis</keyword>
<reference evidence="14 15" key="1">
    <citation type="journal article" date="2011" name="J. Bacteriol.">
        <title>Genome sequence of Brevibacillus laterosporus LMG 15441, a pathogen of invertebrates.</title>
        <authorList>
            <person name="Djukic M."/>
            <person name="Poehlein A."/>
            <person name="Thurmer A."/>
            <person name="Daniel R."/>
        </authorList>
    </citation>
    <scope>NUCLEOTIDE SEQUENCE [LARGE SCALE GENOMIC DNA]</scope>
    <source>
        <strain evidence="14 15">LMG 15441</strain>
    </source>
</reference>
<dbReference type="SUPFAM" id="SSF51735">
    <property type="entry name" value="NAD(P)-binding Rossmann-fold domains"/>
    <property type="match status" value="1"/>
</dbReference>
<keyword evidence="15" id="KW-1185">Reference proteome</keyword>
<evidence type="ECO:0000256" key="2">
    <source>
        <dbReference type="ARBA" id="ARBA00004994"/>
    </source>
</evidence>
<dbReference type="AlphaFoldDB" id="A0A075R5G2"/>
<dbReference type="SUPFAM" id="SSF48179">
    <property type="entry name" value="6-phosphogluconate dehydrogenase C-terminal domain-like"/>
    <property type="match status" value="1"/>
</dbReference>
<dbReference type="InterPro" id="IPR008927">
    <property type="entry name" value="6-PGluconate_DH-like_C_sf"/>
</dbReference>
<comment type="pathway">
    <text evidence="2 11">Cofactor biosynthesis; (R)-pantothenate biosynthesis; (R)-pantoate from 3-methyl-2-oxobutanoate: step 2/2.</text>
</comment>
<dbReference type="FunFam" id="1.10.1040.10:FF:000017">
    <property type="entry name" value="2-dehydropantoate 2-reductase"/>
    <property type="match status" value="1"/>
</dbReference>
<gene>
    <name evidence="14" type="ORF">BRLA_c035050</name>
</gene>
<dbReference type="PANTHER" id="PTHR43765">
    <property type="entry name" value="2-DEHYDROPANTOATE 2-REDUCTASE-RELATED"/>
    <property type="match status" value="1"/>
</dbReference>
<evidence type="ECO:0000313" key="14">
    <source>
        <dbReference type="EMBL" id="AIG27817.1"/>
    </source>
</evidence>
<dbReference type="UniPathway" id="UPA00028">
    <property type="reaction ID" value="UER00004"/>
</dbReference>
<dbReference type="InterPro" id="IPR013332">
    <property type="entry name" value="KPR_N"/>
</dbReference>
<keyword evidence="7 11" id="KW-0521">NADP</keyword>
<evidence type="ECO:0000256" key="3">
    <source>
        <dbReference type="ARBA" id="ARBA00007870"/>
    </source>
</evidence>
<dbReference type="InterPro" id="IPR050838">
    <property type="entry name" value="Ketopantoate_reductase"/>
</dbReference>
<dbReference type="STRING" id="1042163.BRLA_c035050"/>
<dbReference type="GO" id="GO:0050661">
    <property type="term" value="F:NADP binding"/>
    <property type="evidence" value="ECO:0007669"/>
    <property type="project" value="TreeGrafter"/>
</dbReference>